<feature type="transmembrane region" description="Helical" evidence="7">
    <location>
        <begin position="395"/>
        <end position="415"/>
    </location>
</feature>
<evidence type="ECO:0000313" key="9">
    <source>
        <dbReference type="EMBL" id="MDJ1370876.1"/>
    </source>
</evidence>
<dbReference type="RefSeq" id="WP_084147366.1">
    <property type="nucleotide sequence ID" value="NZ_CP028426.1"/>
</dbReference>
<feature type="transmembrane region" description="Helical" evidence="7">
    <location>
        <begin position="480"/>
        <end position="505"/>
    </location>
</feature>
<dbReference type="InterPro" id="IPR036259">
    <property type="entry name" value="MFS_trans_sf"/>
</dbReference>
<feature type="transmembrane region" description="Helical" evidence="7">
    <location>
        <begin position="436"/>
        <end position="460"/>
    </location>
</feature>
<keyword evidence="4 7" id="KW-1133">Transmembrane helix</keyword>
<evidence type="ECO:0000256" key="7">
    <source>
        <dbReference type="SAM" id="Phobius"/>
    </source>
</evidence>
<feature type="transmembrane region" description="Helical" evidence="7">
    <location>
        <begin position="337"/>
        <end position="358"/>
    </location>
</feature>
<keyword evidence="10" id="KW-1185">Reference proteome</keyword>
<dbReference type="PANTHER" id="PTHR42718">
    <property type="entry name" value="MAJOR FACILITATOR SUPERFAMILY MULTIDRUG TRANSPORTER MFSC"/>
    <property type="match status" value="1"/>
</dbReference>
<dbReference type="Gene3D" id="1.20.1720.10">
    <property type="entry name" value="Multidrug resistance protein D"/>
    <property type="match status" value="1"/>
</dbReference>
<feature type="transmembrane region" description="Helical" evidence="7">
    <location>
        <begin position="173"/>
        <end position="194"/>
    </location>
</feature>
<dbReference type="SUPFAM" id="SSF103473">
    <property type="entry name" value="MFS general substrate transporter"/>
    <property type="match status" value="2"/>
</dbReference>
<dbReference type="PANTHER" id="PTHR42718:SF9">
    <property type="entry name" value="MAJOR FACILITATOR SUPERFAMILY MULTIDRUG TRANSPORTER MFSC"/>
    <property type="match status" value="1"/>
</dbReference>
<gene>
    <name evidence="9" type="ORF">C7K25_05780</name>
</gene>
<evidence type="ECO:0000256" key="1">
    <source>
        <dbReference type="ARBA" id="ARBA00004651"/>
    </source>
</evidence>
<feature type="transmembrane region" description="Helical" evidence="7">
    <location>
        <begin position="77"/>
        <end position="96"/>
    </location>
</feature>
<reference evidence="9" key="2">
    <citation type="journal article" date="2022" name="Sci. Rep.">
        <title>In silico prediction of the enzymes involved in the degradation of the herbicide molinate by Gulosibacter molinativorax ON4T.</title>
        <authorList>
            <person name="Lopes A.R."/>
            <person name="Bunin E."/>
            <person name="Viana A.T."/>
            <person name="Froufe H."/>
            <person name="Munoz-Merida A."/>
            <person name="Pinho D."/>
            <person name="Figueiredo J."/>
            <person name="Barroso C."/>
            <person name="Vaz-Moreira I."/>
            <person name="Bellanger X."/>
            <person name="Egas C."/>
            <person name="Nunes O.C."/>
        </authorList>
    </citation>
    <scope>NUCLEOTIDE SEQUENCE</scope>
    <source>
        <strain evidence="9">ON4</strain>
    </source>
</reference>
<keyword evidence="5 7" id="KW-0472">Membrane</keyword>
<feature type="region of interest" description="Disordered" evidence="6">
    <location>
        <begin position="1"/>
        <end position="21"/>
    </location>
</feature>
<dbReference type="Gene3D" id="1.20.1250.20">
    <property type="entry name" value="MFS general substrate transporter like domains"/>
    <property type="match status" value="1"/>
</dbReference>
<feature type="transmembrane region" description="Helical" evidence="7">
    <location>
        <begin position="35"/>
        <end position="57"/>
    </location>
</feature>
<evidence type="ECO:0000256" key="3">
    <source>
        <dbReference type="ARBA" id="ARBA00022692"/>
    </source>
</evidence>
<keyword evidence="2" id="KW-0813">Transport</keyword>
<sequence>MSNTTDLEEPTPASGEPNEPITALAKTGYTGTEKLLWGIVLAVVTFWLFAGTAGSVAPEIMNEINAGQTSPLIDASSMNLAVSITALFSGLFIVFFGGLADRFGRVRLALIGIVLGIIGSALLVFATGPAALALLLAGRAIQGLSAACVMPSTMALVKSYWDGPARQRAVSMWSIGSWGGSGLSAVFGGTVVQFVGWRGIFVASIVISVIAFFMILGTPEDKAATQTKHRFDVIGLLLFVVGTLGLMIVLLFGSSLGWLSIPVITSAVIAVIAYVIFVVWERRQANPFIDFTLFSNTTFTGATISNFLLNGTIGMLMVSQQLIQLAAQKPDGTNYTAFEAGLLTIGYAVFIIAFIRVGERLLQRFGPRKPMLWGTLIVSVAAILLMATNLLVSQYFVLAVIAYCLFGLGLAFYATPSTDAALSNLPADQSGAGSGIYKMASSLGSAIGAAVSLAVFSGLAGGGASVLGNVIQMEGRTDNVSLRLAGMMGIGVSLVFCLLALVSIVTTVPKGGGSRELGKSAESPAPEPHATLDEEKQSILDRLADLPLDELRQLEKQHLVNELADLPPEVLKDIVAKRHD</sequence>
<evidence type="ECO:0000256" key="2">
    <source>
        <dbReference type="ARBA" id="ARBA00022448"/>
    </source>
</evidence>
<dbReference type="InterPro" id="IPR011701">
    <property type="entry name" value="MFS"/>
</dbReference>
<evidence type="ECO:0000256" key="6">
    <source>
        <dbReference type="SAM" id="MobiDB-lite"/>
    </source>
</evidence>
<dbReference type="Proteomes" id="UP001170379">
    <property type="component" value="Unassembled WGS sequence"/>
</dbReference>
<feature type="domain" description="Major facilitator superfamily (MFS) profile" evidence="8">
    <location>
        <begin position="35"/>
        <end position="515"/>
    </location>
</feature>
<evidence type="ECO:0000256" key="5">
    <source>
        <dbReference type="ARBA" id="ARBA00023136"/>
    </source>
</evidence>
<evidence type="ECO:0000313" key="10">
    <source>
        <dbReference type="Proteomes" id="UP001170379"/>
    </source>
</evidence>
<dbReference type="InterPro" id="IPR020846">
    <property type="entry name" value="MFS_dom"/>
</dbReference>
<feature type="transmembrane region" description="Helical" evidence="7">
    <location>
        <begin position="140"/>
        <end position="161"/>
    </location>
</feature>
<feature type="transmembrane region" description="Helical" evidence="7">
    <location>
        <begin position="292"/>
        <end position="317"/>
    </location>
</feature>
<feature type="transmembrane region" description="Helical" evidence="7">
    <location>
        <begin position="200"/>
        <end position="219"/>
    </location>
</feature>
<proteinExistence type="predicted"/>
<protein>
    <submittedName>
        <fullName evidence="9">MFS transporter</fullName>
    </submittedName>
</protein>
<comment type="subcellular location">
    <subcellularLocation>
        <location evidence="1">Cell membrane</location>
        <topology evidence="1">Multi-pass membrane protein</topology>
    </subcellularLocation>
</comment>
<comment type="caution">
    <text evidence="9">The sequence shown here is derived from an EMBL/GenBank/DDBJ whole genome shotgun (WGS) entry which is preliminary data.</text>
</comment>
<dbReference type="CDD" id="cd17321">
    <property type="entry name" value="MFS_MMR_MDR_like"/>
    <property type="match status" value="1"/>
</dbReference>
<dbReference type="Pfam" id="PF07690">
    <property type="entry name" value="MFS_1"/>
    <property type="match status" value="2"/>
</dbReference>
<organism evidence="9 10">
    <name type="scientific">Gulosibacter molinativorax</name>
    <dbReference type="NCBI Taxonomy" id="256821"/>
    <lineage>
        <taxon>Bacteria</taxon>
        <taxon>Bacillati</taxon>
        <taxon>Actinomycetota</taxon>
        <taxon>Actinomycetes</taxon>
        <taxon>Micrococcales</taxon>
        <taxon>Microbacteriaceae</taxon>
        <taxon>Gulosibacter</taxon>
    </lineage>
</organism>
<name>A0ABT7C890_9MICO</name>
<feature type="region of interest" description="Disordered" evidence="6">
    <location>
        <begin position="510"/>
        <end position="534"/>
    </location>
</feature>
<evidence type="ECO:0000259" key="8">
    <source>
        <dbReference type="PROSITE" id="PS50850"/>
    </source>
</evidence>
<feature type="transmembrane region" description="Helical" evidence="7">
    <location>
        <begin position="108"/>
        <end position="134"/>
    </location>
</feature>
<evidence type="ECO:0000256" key="4">
    <source>
        <dbReference type="ARBA" id="ARBA00022989"/>
    </source>
</evidence>
<feature type="transmembrane region" description="Helical" evidence="7">
    <location>
        <begin position="258"/>
        <end position="280"/>
    </location>
</feature>
<feature type="transmembrane region" description="Helical" evidence="7">
    <location>
        <begin position="231"/>
        <end position="252"/>
    </location>
</feature>
<accession>A0ABT7C890</accession>
<dbReference type="PROSITE" id="PS50850">
    <property type="entry name" value="MFS"/>
    <property type="match status" value="1"/>
</dbReference>
<feature type="transmembrane region" description="Helical" evidence="7">
    <location>
        <begin position="370"/>
        <end position="389"/>
    </location>
</feature>
<dbReference type="EMBL" id="PXVD01000007">
    <property type="protein sequence ID" value="MDJ1370876.1"/>
    <property type="molecule type" value="Genomic_DNA"/>
</dbReference>
<reference evidence="9" key="1">
    <citation type="submission" date="2018-03" db="EMBL/GenBank/DDBJ databases">
        <authorList>
            <person name="Nunes O.C."/>
            <person name="Lopes A.R."/>
            <person name="Froufe H."/>
            <person name="Munoz-Merida A."/>
            <person name="Barroso C."/>
            <person name="Egas C."/>
        </authorList>
    </citation>
    <scope>NUCLEOTIDE SEQUENCE</scope>
    <source>
        <strain evidence="9">ON4</strain>
    </source>
</reference>
<keyword evidence="3 7" id="KW-0812">Transmembrane</keyword>